<organism evidence="1 2">
    <name type="scientific">Apiospora rasikravindrae</name>
    <dbReference type="NCBI Taxonomy" id="990691"/>
    <lineage>
        <taxon>Eukaryota</taxon>
        <taxon>Fungi</taxon>
        <taxon>Dikarya</taxon>
        <taxon>Ascomycota</taxon>
        <taxon>Pezizomycotina</taxon>
        <taxon>Sordariomycetes</taxon>
        <taxon>Xylariomycetidae</taxon>
        <taxon>Amphisphaeriales</taxon>
        <taxon>Apiosporaceae</taxon>
        <taxon>Apiospora</taxon>
    </lineage>
</organism>
<dbReference type="EMBL" id="JAQQWK010000006">
    <property type="protein sequence ID" value="KAK8039449.1"/>
    <property type="molecule type" value="Genomic_DNA"/>
</dbReference>
<evidence type="ECO:0008006" key="3">
    <source>
        <dbReference type="Google" id="ProtNLM"/>
    </source>
</evidence>
<dbReference type="InterPro" id="IPR027417">
    <property type="entry name" value="P-loop_NTPase"/>
</dbReference>
<dbReference type="Proteomes" id="UP001444661">
    <property type="component" value="Unassembled WGS sequence"/>
</dbReference>
<accession>A0ABR1SYP8</accession>
<reference evidence="1 2" key="1">
    <citation type="submission" date="2023-01" db="EMBL/GenBank/DDBJ databases">
        <title>Analysis of 21 Apiospora genomes using comparative genomics revels a genus with tremendous synthesis potential of carbohydrate active enzymes and secondary metabolites.</title>
        <authorList>
            <person name="Sorensen T."/>
        </authorList>
    </citation>
    <scope>NUCLEOTIDE SEQUENCE [LARGE SCALE GENOMIC DNA]</scope>
    <source>
        <strain evidence="1 2">CBS 33761</strain>
    </source>
</reference>
<comment type="caution">
    <text evidence="1">The sequence shown here is derived from an EMBL/GenBank/DDBJ whole genome shotgun (WGS) entry which is preliminary data.</text>
</comment>
<dbReference type="PANTHER" id="PTHR36978:SF4">
    <property type="entry name" value="P-LOOP CONTAINING NUCLEOSIDE TRIPHOSPHATE HYDROLASE PROTEIN"/>
    <property type="match status" value="1"/>
</dbReference>
<evidence type="ECO:0000313" key="1">
    <source>
        <dbReference type="EMBL" id="KAK8039449.1"/>
    </source>
</evidence>
<dbReference type="Pfam" id="PF17784">
    <property type="entry name" value="Sulfotransfer_4"/>
    <property type="match status" value="1"/>
</dbReference>
<dbReference type="SUPFAM" id="SSF52540">
    <property type="entry name" value="P-loop containing nucleoside triphosphate hydrolases"/>
    <property type="match status" value="1"/>
</dbReference>
<dbReference type="InterPro" id="IPR040632">
    <property type="entry name" value="Sulfotransfer_4"/>
</dbReference>
<dbReference type="PANTHER" id="PTHR36978">
    <property type="entry name" value="P-LOOP CONTAINING NUCLEOTIDE TRIPHOSPHATE HYDROLASE"/>
    <property type="match status" value="1"/>
</dbReference>
<keyword evidence="2" id="KW-1185">Reference proteome</keyword>
<dbReference type="Gene3D" id="3.40.50.300">
    <property type="entry name" value="P-loop containing nucleotide triphosphate hydrolases"/>
    <property type="match status" value="1"/>
</dbReference>
<gene>
    <name evidence="1" type="ORF">PG993_007860</name>
</gene>
<evidence type="ECO:0000313" key="2">
    <source>
        <dbReference type="Proteomes" id="UP001444661"/>
    </source>
</evidence>
<protein>
    <recommendedName>
        <fullName evidence="3">P-loop containing nucleoside triphosphate hydrolase protein</fullName>
    </recommendedName>
</protein>
<name>A0ABR1SYP8_9PEZI</name>
<proteinExistence type="predicted"/>
<sequence length="279" mass="31538">MSRHIDSLPAPVAPKPKKLIVLSAPRTGTHGLYQALKILGFKPYHMVEVFANGADHARYMTEGLQASAEGTFAPYGRAEFDKWFADYDIIVEMPFFMLTEIVEAYPDAKFLLMERDPDKWAKSWLNTIGPLTLKFNQFPTNILKYFSPLSRNMGAFGAINRRLYFKSDKNDEVARRNLVAHYKEYIAKVKSIVPPAQLKVCRLEDGFGWDEVCPYLGVPVPEDAEWPSRNQPEEFFAISNKALSSGQSKVAIAASVLAPLVAVGIWYARTEGRWLPKIF</sequence>